<proteinExistence type="inferred from homology"/>
<evidence type="ECO:0000256" key="1">
    <source>
        <dbReference type="ARBA" id="ARBA00004141"/>
    </source>
</evidence>
<gene>
    <name evidence="7" type="ORF">S01H1_47639</name>
</gene>
<reference evidence="7" key="1">
    <citation type="journal article" date="2014" name="Front. Microbiol.">
        <title>High frequency of phylogenetically diverse reductive dehalogenase-homologous genes in deep subseafloor sedimentary metagenomes.</title>
        <authorList>
            <person name="Kawai M."/>
            <person name="Futagami T."/>
            <person name="Toyoda A."/>
            <person name="Takaki Y."/>
            <person name="Nishi S."/>
            <person name="Hori S."/>
            <person name="Arai W."/>
            <person name="Tsubouchi T."/>
            <person name="Morono Y."/>
            <person name="Uchiyama I."/>
            <person name="Ito T."/>
            <person name="Fujiyama A."/>
            <person name="Inagaki F."/>
            <person name="Takami H."/>
        </authorList>
    </citation>
    <scope>NUCLEOTIDE SEQUENCE</scope>
    <source>
        <strain evidence="7">Expedition CK06-06</strain>
    </source>
</reference>
<evidence type="ECO:0000313" key="7">
    <source>
        <dbReference type="EMBL" id="GAG23081.1"/>
    </source>
</evidence>
<keyword evidence="3 6" id="KW-0812">Transmembrane</keyword>
<evidence type="ECO:0000256" key="4">
    <source>
        <dbReference type="ARBA" id="ARBA00022989"/>
    </source>
</evidence>
<dbReference type="Pfam" id="PF01940">
    <property type="entry name" value="DUF92"/>
    <property type="match status" value="1"/>
</dbReference>
<name>X0XDQ4_9ZZZZ</name>
<evidence type="ECO:0000256" key="5">
    <source>
        <dbReference type="ARBA" id="ARBA00023136"/>
    </source>
</evidence>
<dbReference type="EMBL" id="BARS01030546">
    <property type="protein sequence ID" value="GAG23081.1"/>
    <property type="molecule type" value="Genomic_DNA"/>
</dbReference>
<keyword evidence="5 6" id="KW-0472">Membrane</keyword>
<accession>X0XDQ4</accession>
<organism evidence="7">
    <name type="scientific">marine sediment metagenome</name>
    <dbReference type="NCBI Taxonomy" id="412755"/>
    <lineage>
        <taxon>unclassified sequences</taxon>
        <taxon>metagenomes</taxon>
        <taxon>ecological metagenomes</taxon>
    </lineage>
</organism>
<evidence type="ECO:0000256" key="6">
    <source>
        <dbReference type="SAM" id="Phobius"/>
    </source>
</evidence>
<dbReference type="GO" id="GO:0016020">
    <property type="term" value="C:membrane"/>
    <property type="evidence" value="ECO:0007669"/>
    <property type="project" value="UniProtKB-SubCell"/>
</dbReference>
<feature type="transmembrane region" description="Helical" evidence="6">
    <location>
        <begin position="27"/>
        <end position="45"/>
    </location>
</feature>
<evidence type="ECO:0000256" key="3">
    <source>
        <dbReference type="ARBA" id="ARBA00022692"/>
    </source>
</evidence>
<comment type="similarity">
    <text evidence="2">Belongs to the TMEM19 family.</text>
</comment>
<keyword evidence="4 6" id="KW-1133">Transmembrane helix</keyword>
<protein>
    <recommendedName>
        <fullName evidence="8">TIGR00297 family protein</fullName>
    </recommendedName>
</protein>
<dbReference type="PANTHER" id="PTHR13353">
    <property type="entry name" value="TRANSMEMBRANE PROTEIN 19"/>
    <property type="match status" value="1"/>
</dbReference>
<dbReference type="PANTHER" id="PTHR13353:SF5">
    <property type="entry name" value="TRANSMEMBRANE PROTEIN 19"/>
    <property type="match status" value="1"/>
</dbReference>
<feature type="non-terminal residue" evidence="7">
    <location>
        <position position="1"/>
    </location>
</feature>
<comment type="caution">
    <text evidence="7">The sequence shown here is derived from an EMBL/GenBank/DDBJ whole genome shotgun (WGS) entry which is preliminary data.</text>
</comment>
<comment type="subcellular location">
    <subcellularLocation>
        <location evidence="1">Membrane</location>
        <topology evidence="1">Multi-pass membrane protein</topology>
    </subcellularLocation>
</comment>
<feature type="transmembrane region" description="Helical" evidence="6">
    <location>
        <begin position="107"/>
        <end position="127"/>
    </location>
</feature>
<dbReference type="InterPro" id="IPR002794">
    <property type="entry name" value="DUF92_TMEM19"/>
</dbReference>
<feature type="transmembrane region" description="Helical" evidence="6">
    <location>
        <begin position="165"/>
        <end position="183"/>
    </location>
</feature>
<dbReference type="AlphaFoldDB" id="X0XDQ4"/>
<evidence type="ECO:0000256" key="2">
    <source>
        <dbReference type="ARBA" id="ARBA00009012"/>
    </source>
</evidence>
<sequence>VTKVKYKEKAEKGIAQEDEGKRGARHAVANCLTSLLLGLAAYFALTRNYDYTATLLLAGYAGAFATALSDTASSEIGQAYGKTTILLTSFKRVPPGTEGAVSLEGTFAGIFASLVLALVGLATGILIGWQGVLAVVIAAFIGNTFESIIGSTIEQLPFVTNEVTNFINTLIGAGAAIALYAVLA</sequence>
<feature type="transmembrane region" description="Helical" evidence="6">
    <location>
        <begin position="132"/>
        <end position="153"/>
    </location>
</feature>
<evidence type="ECO:0008006" key="8">
    <source>
        <dbReference type="Google" id="ProtNLM"/>
    </source>
</evidence>